<dbReference type="Gene3D" id="2.30.40.10">
    <property type="entry name" value="Urease, subunit C, domain 1"/>
    <property type="match status" value="1"/>
</dbReference>
<comment type="cofactor">
    <cofactor evidence="1">
        <name>Zn(2+)</name>
        <dbReference type="ChEBI" id="CHEBI:29105"/>
    </cofactor>
</comment>
<dbReference type="EMBL" id="PDOA01000018">
    <property type="protein sequence ID" value="PWC27125.1"/>
    <property type="molecule type" value="Genomic_DNA"/>
</dbReference>
<evidence type="ECO:0000256" key="5">
    <source>
        <dbReference type="SAM" id="MobiDB-lite"/>
    </source>
</evidence>
<feature type="domain" description="Amidohydrolase-related" evidence="6">
    <location>
        <begin position="48"/>
        <end position="434"/>
    </location>
</feature>
<dbReference type="PANTHER" id="PTHR11271:SF48">
    <property type="entry name" value="AMIDOHYDROLASE-RELATED DOMAIN-CONTAINING PROTEIN"/>
    <property type="match status" value="1"/>
</dbReference>
<evidence type="ECO:0000313" key="9">
    <source>
        <dbReference type="Proteomes" id="UP000245048"/>
    </source>
</evidence>
<keyword evidence="3" id="KW-0378">Hydrolase</keyword>
<keyword evidence="9" id="KW-1185">Reference proteome</keyword>
<dbReference type="Proteomes" id="UP000245048">
    <property type="component" value="Unassembled WGS sequence"/>
</dbReference>
<feature type="compositionally biased region" description="Basic and acidic residues" evidence="5">
    <location>
        <begin position="67"/>
        <end position="80"/>
    </location>
</feature>
<dbReference type="OrthoDB" id="9796020at2"/>
<dbReference type="InterPro" id="IPR051607">
    <property type="entry name" value="Metallo-dep_hydrolases"/>
</dbReference>
<name>A0A2U1UZP5_9PROT</name>
<dbReference type="AlphaFoldDB" id="A0A2U1UZP5"/>
<dbReference type="Pfam" id="PF22429">
    <property type="entry name" value="HutF_N"/>
    <property type="match status" value="1"/>
</dbReference>
<dbReference type="Gene3D" id="3.20.20.140">
    <property type="entry name" value="Metal-dependent hydrolases"/>
    <property type="match status" value="1"/>
</dbReference>
<dbReference type="GO" id="GO:0005829">
    <property type="term" value="C:cytosol"/>
    <property type="evidence" value="ECO:0007669"/>
    <property type="project" value="TreeGrafter"/>
</dbReference>
<dbReference type="SUPFAM" id="SSF51556">
    <property type="entry name" value="Metallo-dependent hydrolases"/>
    <property type="match status" value="1"/>
</dbReference>
<feature type="region of interest" description="Disordered" evidence="5">
    <location>
        <begin position="63"/>
        <end position="82"/>
    </location>
</feature>
<evidence type="ECO:0000256" key="3">
    <source>
        <dbReference type="ARBA" id="ARBA00022801"/>
    </source>
</evidence>
<comment type="caution">
    <text evidence="8">The sequence shown here is derived from an EMBL/GenBank/DDBJ whole genome shotgun (WGS) entry which is preliminary data.</text>
</comment>
<sequence>MTHYFAPAALLPTGWARDVRIETNGAGSIATVTPGGDPAGAERLPGAVIPGLPNLHSHAFQRAMAGHAERRSPPEARDAEGGEDSFWTWRTTMYRFVGRFTPEDAEAVAAQLYAECLEWGFTSLAEFHYLHHQADGTPYAEPAEMALRHLAAARATGIGITLLPSLYRHGGIFGKDPVPGQRRFLNDLDGFWRIVEGIRGAIAGDAQAGLGLAPHSLRAVTPEMLREVSRFGGPIHIHAAEQLREVEECRAATGARPVEWLLENMPLDARWCLIHCTHMTEAEAVGLARSGAVAGLCPSTEASLGDGIFGLPAYRAAGGRLGFGTDSHVGTSPRDEMRQLETSQRLAQRRRSVATDEAHPHPARNLLEASLAGGAQVSARAIAGIAPGQRCDLVALDDEHPALCGREGDELLDAWVFSGQGNPVRQVVAGGRVVVREGRHVAAEPIAAAFRAAMRRLSA</sequence>
<dbReference type="InterPro" id="IPR055156">
    <property type="entry name" value="HutF-like_N"/>
</dbReference>
<accession>A0A2U1UZP5</accession>
<dbReference type="GO" id="GO:0046872">
    <property type="term" value="F:metal ion binding"/>
    <property type="evidence" value="ECO:0007669"/>
    <property type="project" value="UniProtKB-KW"/>
</dbReference>
<dbReference type="SUPFAM" id="SSF51338">
    <property type="entry name" value="Composite domain of metallo-dependent hydrolases"/>
    <property type="match status" value="1"/>
</dbReference>
<evidence type="ECO:0000256" key="4">
    <source>
        <dbReference type="ARBA" id="ARBA00022833"/>
    </source>
</evidence>
<protein>
    <submittedName>
        <fullName evidence="8">Formimidoylglutamate deiminase</fullName>
    </submittedName>
</protein>
<dbReference type="InterPro" id="IPR006680">
    <property type="entry name" value="Amidohydro-rel"/>
</dbReference>
<evidence type="ECO:0000259" key="6">
    <source>
        <dbReference type="Pfam" id="PF01979"/>
    </source>
</evidence>
<gene>
    <name evidence="8" type="ORF">CR165_19395</name>
</gene>
<dbReference type="RefSeq" id="WP_109518609.1">
    <property type="nucleotide sequence ID" value="NZ_PDOA01000018.1"/>
</dbReference>
<keyword evidence="2" id="KW-0479">Metal-binding</keyword>
<dbReference type="NCBIfam" id="NF006684">
    <property type="entry name" value="PRK09229.1-5"/>
    <property type="match status" value="1"/>
</dbReference>
<dbReference type="Pfam" id="PF01979">
    <property type="entry name" value="Amidohydro_1"/>
    <property type="match status" value="1"/>
</dbReference>
<evidence type="ECO:0000256" key="2">
    <source>
        <dbReference type="ARBA" id="ARBA00022723"/>
    </source>
</evidence>
<keyword evidence="4" id="KW-0862">Zinc</keyword>
<evidence type="ECO:0000256" key="1">
    <source>
        <dbReference type="ARBA" id="ARBA00001947"/>
    </source>
</evidence>
<feature type="region of interest" description="Disordered" evidence="5">
    <location>
        <begin position="326"/>
        <end position="359"/>
    </location>
</feature>
<dbReference type="InterPro" id="IPR010252">
    <property type="entry name" value="HutF"/>
</dbReference>
<dbReference type="InterPro" id="IPR032466">
    <property type="entry name" value="Metal_Hydrolase"/>
</dbReference>
<dbReference type="NCBIfam" id="TIGR02022">
    <property type="entry name" value="hutF"/>
    <property type="match status" value="1"/>
</dbReference>
<dbReference type="InterPro" id="IPR011059">
    <property type="entry name" value="Metal-dep_hydrolase_composite"/>
</dbReference>
<reference evidence="9" key="1">
    <citation type="submission" date="2017-10" db="EMBL/GenBank/DDBJ databases">
        <authorList>
            <person name="Toshchakov S.V."/>
            <person name="Goeva M.A."/>
        </authorList>
    </citation>
    <scope>NUCLEOTIDE SEQUENCE [LARGE SCALE GENOMIC DNA]</scope>
    <source>
        <strain evidence="9">JR1/69-1-13</strain>
    </source>
</reference>
<dbReference type="NCBIfam" id="NF006681">
    <property type="entry name" value="PRK09229.1-2"/>
    <property type="match status" value="1"/>
</dbReference>
<evidence type="ECO:0000313" key="8">
    <source>
        <dbReference type="EMBL" id="PWC27125.1"/>
    </source>
</evidence>
<dbReference type="GO" id="GO:0019239">
    <property type="term" value="F:deaminase activity"/>
    <property type="evidence" value="ECO:0007669"/>
    <property type="project" value="TreeGrafter"/>
</dbReference>
<organism evidence="8 9">
    <name type="scientific">Teichococcus aestuarii</name>
    <dbReference type="NCBI Taxonomy" id="568898"/>
    <lineage>
        <taxon>Bacteria</taxon>
        <taxon>Pseudomonadati</taxon>
        <taxon>Pseudomonadota</taxon>
        <taxon>Alphaproteobacteria</taxon>
        <taxon>Acetobacterales</taxon>
        <taxon>Roseomonadaceae</taxon>
        <taxon>Roseomonas</taxon>
    </lineage>
</organism>
<proteinExistence type="predicted"/>
<dbReference type="PANTHER" id="PTHR11271">
    <property type="entry name" value="GUANINE DEAMINASE"/>
    <property type="match status" value="1"/>
</dbReference>
<feature type="domain" description="Formimidoylglutamate deiminase N-terminal" evidence="7">
    <location>
        <begin position="1"/>
        <end position="44"/>
    </location>
</feature>
<evidence type="ECO:0000259" key="7">
    <source>
        <dbReference type="Pfam" id="PF22429"/>
    </source>
</evidence>